<proteinExistence type="predicted"/>
<dbReference type="PANTHER" id="PTHR38378">
    <property type="entry name" value="MYOSIN HEAVY CHAIN-LIKE PROTEIN"/>
    <property type="match status" value="1"/>
</dbReference>
<evidence type="ECO:0000313" key="3">
    <source>
        <dbReference type="Proteomes" id="UP000653305"/>
    </source>
</evidence>
<organism evidence="2 3">
    <name type="scientific">Phtheirospermum japonicum</name>
    <dbReference type="NCBI Taxonomy" id="374723"/>
    <lineage>
        <taxon>Eukaryota</taxon>
        <taxon>Viridiplantae</taxon>
        <taxon>Streptophyta</taxon>
        <taxon>Embryophyta</taxon>
        <taxon>Tracheophyta</taxon>
        <taxon>Spermatophyta</taxon>
        <taxon>Magnoliopsida</taxon>
        <taxon>eudicotyledons</taxon>
        <taxon>Gunneridae</taxon>
        <taxon>Pentapetalae</taxon>
        <taxon>asterids</taxon>
        <taxon>lamiids</taxon>
        <taxon>Lamiales</taxon>
        <taxon>Orobanchaceae</taxon>
        <taxon>Orobanchaceae incertae sedis</taxon>
        <taxon>Phtheirospermum</taxon>
    </lineage>
</organism>
<keyword evidence="1" id="KW-0175">Coiled coil</keyword>
<dbReference type="OrthoDB" id="1897593at2759"/>
<dbReference type="PANTHER" id="PTHR38378:SF3">
    <property type="entry name" value="MYOSIN HEAVY CHAIN-LIKE PROTEIN"/>
    <property type="match status" value="1"/>
</dbReference>
<dbReference type="Proteomes" id="UP000653305">
    <property type="component" value="Unassembled WGS sequence"/>
</dbReference>
<keyword evidence="3" id="KW-1185">Reference proteome</keyword>
<accession>A0A830D7B1</accession>
<comment type="caution">
    <text evidence="2">The sequence shown here is derived from an EMBL/GenBank/DDBJ whole genome shotgun (WGS) entry which is preliminary data.</text>
</comment>
<evidence type="ECO:0000256" key="1">
    <source>
        <dbReference type="SAM" id="Coils"/>
    </source>
</evidence>
<gene>
    <name evidence="2" type="ORF">PHJA_002986800</name>
</gene>
<reference evidence="2" key="1">
    <citation type="submission" date="2020-07" db="EMBL/GenBank/DDBJ databases">
        <title>Ethylene signaling mediates host invasion by parasitic plants.</title>
        <authorList>
            <person name="Yoshida S."/>
        </authorList>
    </citation>
    <scope>NUCLEOTIDE SEQUENCE</scope>
    <source>
        <strain evidence="2">Okayama</strain>
    </source>
</reference>
<evidence type="ECO:0000313" key="2">
    <source>
        <dbReference type="EMBL" id="GFQ08428.1"/>
    </source>
</evidence>
<name>A0A830D7B1_9LAMI</name>
<feature type="coiled-coil region" evidence="1">
    <location>
        <begin position="40"/>
        <end position="67"/>
    </location>
</feature>
<dbReference type="AlphaFoldDB" id="A0A830D7B1"/>
<protein>
    <submittedName>
        <fullName evidence="2">Uncharacterized protein</fullName>
    </submittedName>
</protein>
<sequence length="189" mass="21390">MSILRKQSRIRSRAAQAMCTSLGKEKEIMATELSRRVHELSATEELINDLKAQNETLLEKVKKCASEHKEKKLHNGGGEIHVTSTLQERNKTLDGYRSMKRRLRVAEEENGGMRAAMDEMRAKIVGSLERIRGFKERIVLSSTAVDVREEIVALENMFECFEMMVVNKKQGDCVQHKGEISACKPSVLA</sequence>
<dbReference type="EMBL" id="BMAC01005787">
    <property type="protein sequence ID" value="GFQ08428.1"/>
    <property type="molecule type" value="Genomic_DNA"/>
</dbReference>